<name>A0ABP6LJW2_9ACTN</name>
<gene>
    <name evidence="3" type="ORF">GCM10010448_32220</name>
</gene>
<keyword evidence="2" id="KW-1133">Transmembrane helix</keyword>
<accession>A0ABP6LJW2</accession>
<dbReference type="RefSeq" id="WP_234515237.1">
    <property type="nucleotide sequence ID" value="NZ_BAAAUF010000022.1"/>
</dbReference>
<protein>
    <submittedName>
        <fullName evidence="3">Uncharacterized protein</fullName>
    </submittedName>
</protein>
<dbReference type="Proteomes" id="UP001501532">
    <property type="component" value="Unassembled WGS sequence"/>
</dbReference>
<evidence type="ECO:0000313" key="3">
    <source>
        <dbReference type="EMBL" id="GAA3046860.1"/>
    </source>
</evidence>
<evidence type="ECO:0000256" key="1">
    <source>
        <dbReference type="SAM" id="MobiDB-lite"/>
    </source>
</evidence>
<feature type="region of interest" description="Disordered" evidence="1">
    <location>
        <begin position="1"/>
        <end position="37"/>
    </location>
</feature>
<proteinExistence type="predicted"/>
<comment type="caution">
    <text evidence="3">The sequence shown here is derived from an EMBL/GenBank/DDBJ whole genome shotgun (WGS) entry which is preliminary data.</text>
</comment>
<reference evidence="4" key="1">
    <citation type="journal article" date="2019" name="Int. J. Syst. Evol. Microbiol.">
        <title>The Global Catalogue of Microorganisms (GCM) 10K type strain sequencing project: providing services to taxonomists for standard genome sequencing and annotation.</title>
        <authorList>
            <consortium name="The Broad Institute Genomics Platform"/>
            <consortium name="The Broad Institute Genome Sequencing Center for Infectious Disease"/>
            <person name="Wu L."/>
            <person name="Ma J."/>
        </authorList>
    </citation>
    <scope>NUCLEOTIDE SEQUENCE [LARGE SCALE GENOMIC DNA]</scope>
    <source>
        <strain evidence="4">JCM 9091</strain>
    </source>
</reference>
<keyword evidence="2" id="KW-0812">Transmembrane</keyword>
<feature type="compositionally biased region" description="Basic residues" evidence="1">
    <location>
        <begin position="28"/>
        <end position="37"/>
    </location>
</feature>
<keyword evidence="4" id="KW-1185">Reference proteome</keyword>
<organism evidence="3 4">
    <name type="scientific">Streptomyces glomeratus</name>
    <dbReference type="NCBI Taxonomy" id="284452"/>
    <lineage>
        <taxon>Bacteria</taxon>
        <taxon>Bacillati</taxon>
        <taxon>Actinomycetota</taxon>
        <taxon>Actinomycetes</taxon>
        <taxon>Kitasatosporales</taxon>
        <taxon>Streptomycetaceae</taxon>
        <taxon>Streptomyces</taxon>
    </lineage>
</organism>
<evidence type="ECO:0000313" key="4">
    <source>
        <dbReference type="Proteomes" id="UP001501532"/>
    </source>
</evidence>
<feature type="transmembrane region" description="Helical" evidence="2">
    <location>
        <begin position="41"/>
        <end position="61"/>
    </location>
</feature>
<sequence length="62" mass="6969">MTEQRHDEEFYRSDRPAHPTLEEDRPRGGKPKAPAKHRGPWVTVGIVVLVVVLVVLGIALFP</sequence>
<dbReference type="EMBL" id="BAAAUF010000022">
    <property type="protein sequence ID" value="GAA3046860.1"/>
    <property type="molecule type" value="Genomic_DNA"/>
</dbReference>
<keyword evidence="2" id="KW-0472">Membrane</keyword>
<feature type="compositionally biased region" description="Basic and acidic residues" evidence="1">
    <location>
        <begin position="1"/>
        <end position="27"/>
    </location>
</feature>
<evidence type="ECO:0000256" key="2">
    <source>
        <dbReference type="SAM" id="Phobius"/>
    </source>
</evidence>